<dbReference type="InterPro" id="IPR036348">
    <property type="entry name" value="WIBG_N_sf"/>
</dbReference>
<evidence type="ECO:0000313" key="4">
    <source>
        <dbReference type="Proteomes" id="UP000813385"/>
    </source>
</evidence>
<sequence length="198" mass="21369">MPEKKKAAQPSNAGIITDNSGDRFIPESQRADGTTRKAIKIRPGFRPDEDIELYRSRGTEAKNRPRVIPGAAAAITETDTAASNKNAKRREARKKAKEAADGDDAEKPAVASSAAPATAAEETEEVDPEVEKAKKARALKKKLRQAKELQTKKEGGGSLLPEQIAKVIKINELIRELEALGFDADGEPKDKADDNTKG</sequence>
<reference evidence="3" key="1">
    <citation type="journal article" date="2021" name="Nat. Commun.">
        <title>Genetic determinants of endophytism in the Arabidopsis root mycobiome.</title>
        <authorList>
            <person name="Mesny F."/>
            <person name="Miyauchi S."/>
            <person name="Thiergart T."/>
            <person name="Pickel B."/>
            <person name="Atanasova L."/>
            <person name="Karlsson M."/>
            <person name="Huettel B."/>
            <person name="Barry K.W."/>
            <person name="Haridas S."/>
            <person name="Chen C."/>
            <person name="Bauer D."/>
            <person name="Andreopoulos W."/>
            <person name="Pangilinan J."/>
            <person name="LaButti K."/>
            <person name="Riley R."/>
            <person name="Lipzen A."/>
            <person name="Clum A."/>
            <person name="Drula E."/>
            <person name="Henrissat B."/>
            <person name="Kohler A."/>
            <person name="Grigoriev I.V."/>
            <person name="Martin F.M."/>
            <person name="Hacquard S."/>
        </authorList>
    </citation>
    <scope>NUCLEOTIDE SEQUENCE</scope>
    <source>
        <strain evidence="3">MPI-CAGE-AT-0016</strain>
    </source>
</reference>
<feature type="compositionally biased region" description="Basic and acidic residues" evidence="1">
    <location>
        <begin position="20"/>
        <end position="35"/>
    </location>
</feature>
<feature type="compositionally biased region" description="Basic residues" evidence="1">
    <location>
        <begin position="86"/>
        <end position="96"/>
    </location>
</feature>
<evidence type="ECO:0000259" key="2">
    <source>
        <dbReference type="SMART" id="SM01273"/>
    </source>
</evidence>
<dbReference type="PANTHER" id="PTHR22959:SF0">
    <property type="entry name" value="PARTNER OF Y14 AND MAGO"/>
    <property type="match status" value="1"/>
</dbReference>
<dbReference type="GO" id="GO:1903259">
    <property type="term" value="P:exon-exon junction complex disassembly"/>
    <property type="evidence" value="ECO:0007669"/>
    <property type="project" value="InterPro"/>
</dbReference>
<feature type="compositionally biased region" description="Basic and acidic residues" evidence="1">
    <location>
        <begin position="145"/>
        <end position="155"/>
    </location>
</feature>
<feature type="compositionally biased region" description="Basic and acidic residues" evidence="1">
    <location>
        <begin position="45"/>
        <end position="63"/>
    </location>
</feature>
<feature type="domain" description="WIBG Mago-binding" evidence="2">
    <location>
        <begin position="21"/>
        <end position="47"/>
    </location>
</feature>
<dbReference type="InterPro" id="IPR015362">
    <property type="entry name" value="WIBG_mago-bd"/>
</dbReference>
<feature type="compositionally biased region" description="Low complexity" evidence="1">
    <location>
        <begin position="71"/>
        <end position="85"/>
    </location>
</feature>
<comment type="caution">
    <text evidence="3">The sequence shown here is derived from an EMBL/GenBank/DDBJ whole genome shotgun (WGS) entry which is preliminary data.</text>
</comment>
<organism evidence="3 4">
    <name type="scientific">Plectosphaerella cucumerina</name>
    <dbReference type="NCBI Taxonomy" id="40658"/>
    <lineage>
        <taxon>Eukaryota</taxon>
        <taxon>Fungi</taxon>
        <taxon>Dikarya</taxon>
        <taxon>Ascomycota</taxon>
        <taxon>Pezizomycotina</taxon>
        <taxon>Sordariomycetes</taxon>
        <taxon>Hypocreomycetidae</taxon>
        <taxon>Glomerellales</taxon>
        <taxon>Plectosphaerellaceae</taxon>
        <taxon>Plectosphaerella</taxon>
    </lineage>
</organism>
<dbReference type="SMART" id="SM01273">
    <property type="entry name" value="Mago-bind"/>
    <property type="match status" value="1"/>
</dbReference>
<accession>A0A8K0X1J3</accession>
<dbReference type="GO" id="GO:0003723">
    <property type="term" value="F:RNA binding"/>
    <property type="evidence" value="ECO:0007669"/>
    <property type="project" value="TreeGrafter"/>
</dbReference>
<protein>
    <submittedName>
        <fullName evidence="3">RNA binding protein Pym</fullName>
    </submittedName>
</protein>
<feature type="region of interest" description="Disordered" evidence="1">
    <location>
        <begin position="1"/>
        <end position="160"/>
    </location>
</feature>
<dbReference type="InterPro" id="IPR039333">
    <property type="entry name" value="PYM1"/>
</dbReference>
<dbReference type="EMBL" id="JAGPXD010000004">
    <property type="protein sequence ID" value="KAH7358773.1"/>
    <property type="molecule type" value="Genomic_DNA"/>
</dbReference>
<keyword evidence="4" id="KW-1185">Reference proteome</keyword>
<dbReference type="Proteomes" id="UP000813385">
    <property type="component" value="Unassembled WGS sequence"/>
</dbReference>
<dbReference type="OrthoDB" id="21625at2759"/>
<proteinExistence type="predicted"/>
<dbReference type="PANTHER" id="PTHR22959">
    <property type="entry name" value="PYM PROTEIN"/>
    <property type="match status" value="1"/>
</dbReference>
<feature type="compositionally biased region" description="Polar residues" evidence="1">
    <location>
        <begin position="9"/>
        <end position="19"/>
    </location>
</feature>
<dbReference type="AlphaFoldDB" id="A0A8K0X1J3"/>
<dbReference type="Pfam" id="PF09282">
    <property type="entry name" value="Mago-bind"/>
    <property type="match status" value="1"/>
</dbReference>
<gene>
    <name evidence="3" type="ORF">B0T11DRAFT_330529</name>
</gene>
<name>A0A8K0X1J3_9PEZI</name>
<dbReference type="SUPFAM" id="SSF101931">
    <property type="entry name" value="Pym (Within the bgcn gene intron protein, WIBG), N-terminal domain"/>
    <property type="match status" value="1"/>
</dbReference>
<evidence type="ECO:0000256" key="1">
    <source>
        <dbReference type="SAM" id="MobiDB-lite"/>
    </source>
</evidence>
<evidence type="ECO:0000313" key="3">
    <source>
        <dbReference type="EMBL" id="KAH7358773.1"/>
    </source>
</evidence>
<feature type="compositionally biased region" description="Low complexity" evidence="1">
    <location>
        <begin position="108"/>
        <end position="120"/>
    </location>
</feature>
<dbReference type="GO" id="GO:0035145">
    <property type="term" value="C:exon-exon junction complex"/>
    <property type="evidence" value="ECO:0007669"/>
    <property type="project" value="TreeGrafter"/>
</dbReference>
<dbReference type="GO" id="GO:0005737">
    <property type="term" value="C:cytoplasm"/>
    <property type="evidence" value="ECO:0007669"/>
    <property type="project" value="TreeGrafter"/>
</dbReference>
<feature type="compositionally biased region" description="Basic residues" evidence="1">
    <location>
        <begin position="134"/>
        <end position="144"/>
    </location>
</feature>